<dbReference type="Proteomes" id="UP000186955">
    <property type="component" value="Unassembled WGS sequence"/>
</dbReference>
<dbReference type="EMBL" id="MNBE01000390">
    <property type="protein sequence ID" value="OKP10143.1"/>
    <property type="molecule type" value="Genomic_DNA"/>
</dbReference>
<reference evidence="1 2" key="1">
    <citation type="submission" date="2016-10" db="EMBL/GenBank/DDBJ databases">
        <title>Genome sequence of the ascomycete fungus Penicillium subrubescens.</title>
        <authorList>
            <person name="De Vries R.P."/>
            <person name="Peng M."/>
            <person name="Dilokpimol A."/>
            <person name="Hilden K."/>
            <person name="Makela M.R."/>
            <person name="Grigoriev I."/>
            <person name="Riley R."/>
            <person name="Granchi Z."/>
        </authorList>
    </citation>
    <scope>NUCLEOTIDE SEQUENCE [LARGE SCALE GENOMIC DNA]</scope>
    <source>
        <strain evidence="1 2">CBS 132785</strain>
    </source>
</reference>
<dbReference type="AlphaFoldDB" id="A0A1Q5UCF1"/>
<proteinExistence type="predicted"/>
<sequence>MTVLQHWFETLRDRSICVLEVVDKQAQMFPMCRVLVRTIVYVFCTSIKLWEEMEEDVLLDLNPRQRSLRDLLSLNYRWLVLHEANSFDVMKHLMQDVA</sequence>
<accession>A0A1Q5UCF1</accession>
<evidence type="ECO:0000313" key="2">
    <source>
        <dbReference type="Proteomes" id="UP000186955"/>
    </source>
</evidence>
<organism evidence="1 2">
    <name type="scientific">Penicillium subrubescens</name>
    <dbReference type="NCBI Taxonomy" id="1316194"/>
    <lineage>
        <taxon>Eukaryota</taxon>
        <taxon>Fungi</taxon>
        <taxon>Dikarya</taxon>
        <taxon>Ascomycota</taxon>
        <taxon>Pezizomycotina</taxon>
        <taxon>Eurotiomycetes</taxon>
        <taxon>Eurotiomycetidae</taxon>
        <taxon>Eurotiales</taxon>
        <taxon>Aspergillaceae</taxon>
        <taxon>Penicillium</taxon>
    </lineage>
</organism>
<protein>
    <submittedName>
        <fullName evidence="1">Uncharacterized protein</fullName>
    </submittedName>
</protein>
<evidence type="ECO:0000313" key="1">
    <source>
        <dbReference type="EMBL" id="OKP10143.1"/>
    </source>
</evidence>
<comment type="caution">
    <text evidence="1">The sequence shown here is derived from an EMBL/GenBank/DDBJ whole genome shotgun (WGS) entry which is preliminary data.</text>
</comment>
<gene>
    <name evidence="1" type="ORF">PENSUB_4448</name>
</gene>
<name>A0A1Q5UCF1_9EURO</name>
<keyword evidence="2" id="KW-1185">Reference proteome</keyword>